<keyword evidence="2" id="KW-1185">Reference proteome</keyword>
<protein>
    <submittedName>
        <fullName evidence="1">Uncharacterized protein</fullName>
    </submittedName>
</protein>
<gene>
    <name evidence="1" type="ORF">GCM10023195_13430</name>
</gene>
<dbReference type="RefSeq" id="WP_345349960.1">
    <property type="nucleotide sequence ID" value="NZ_BAABHJ010000003.1"/>
</dbReference>
<dbReference type="Proteomes" id="UP001500212">
    <property type="component" value="Unassembled WGS sequence"/>
</dbReference>
<organism evidence="1 2">
    <name type="scientific">Actinoallomurus liliacearum</name>
    <dbReference type="NCBI Taxonomy" id="1080073"/>
    <lineage>
        <taxon>Bacteria</taxon>
        <taxon>Bacillati</taxon>
        <taxon>Actinomycetota</taxon>
        <taxon>Actinomycetes</taxon>
        <taxon>Streptosporangiales</taxon>
        <taxon>Thermomonosporaceae</taxon>
        <taxon>Actinoallomurus</taxon>
    </lineage>
</organism>
<sequence length="69" mass="7281">MAEPPDAVAHRLQAVLDAETTTLRKVVAAVLDGHSTQVDVAQILDADDAALAEVVSTVLKQHEASRQPP</sequence>
<accession>A0ABP8TEE0</accession>
<evidence type="ECO:0000313" key="2">
    <source>
        <dbReference type="Proteomes" id="UP001500212"/>
    </source>
</evidence>
<reference evidence="2" key="1">
    <citation type="journal article" date="2019" name="Int. J. Syst. Evol. Microbiol.">
        <title>The Global Catalogue of Microorganisms (GCM) 10K type strain sequencing project: providing services to taxonomists for standard genome sequencing and annotation.</title>
        <authorList>
            <consortium name="The Broad Institute Genomics Platform"/>
            <consortium name="The Broad Institute Genome Sequencing Center for Infectious Disease"/>
            <person name="Wu L."/>
            <person name="Ma J."/>
        </authorList>
    </citation>
    <scope>NUCLEOTIDE SEQUENCE [LARGE SCALE GENOMIC DNA]</scope>
    <source>
        <strain evidence="2">JCM 17938</strain>
    </source>
</reference>
<proteinExistence type="predicted"/>
<name>A0ABP8TEE0_9ACTN</name>
<comment type="caution">
    <text evidence="1">The sequence shown here is derived from an EMBL/GenBank/DDBJ whole genome shotgun (WGS) entry which is preliminary data.</text>
</comment>
<evidence type="ECO:0000313" key="1">
    <source>
        <dbReference type="EMBL" id="GAA4603982.1"/>
    </source>
</evidence>
<dbReference type="EMBL" id="BAABHJ010000003">
    <property type="protein sequence ID" value="GAA4603982.1"/>
    <property type="molecule type" value="Genomic_DNA"/>
</dbReference>